<keyword evidence="6" id="KW-1185">Reference proteome</keyword>
<dbReference type="Pfam" id="PF14200">
    <property type="entry name" value="RicinB_lectin_2"/>
    <property type="match status" value="1"/>
</dbReference>
<dbReference type="PROSITE" id="PS50231">
    <property type="entry name" value="RICIN_B_LECTIN"/>
    <property type="match status" value="1"/>
</dbReference>
<keyword evidence="1" id="KW-0326">Glycosidase</keyword>
<protein>
    <recommendedName>
        <fullName evidence="7">Ricin-type beta-trefoil lectin protein</fullName>
    </recommendedName>
</protein>
<name>A0A8J7GTQ4_9ACTN</name>
<dbReference type="InterPro" id="IPR036116">
    <property type="entry name" value="FN3_sf"/>
</dbReference>
<dbReference type="Pfam" id="PF00041">
    <property type="entry name" value="fn3"/>
    <property type="match status" value="1"/>
</dbReference>
<keyword evidence="1" id="KW-0378">Hydrolase</keyword>
<dbReference type="SUPFAM" id="SSF49265">
    <property type="entry name" value="Fibronectin type III"/>
    <property type="match status" value="1"/>
</dbReference>
<dbReference type="Gene3D" id="2.60.40.10">
    <property type="entry name" value="Immunoglobulins"/>
    <property type="match status" value="1"/>
</dbReference>
<dbReference type="SMART" id="SM00458">
    <property type="entry name" value="RICIN"/>
    <property type="match status" value="1"/>
</dbReference>
<dbReference type="GO" id="GO:0000272">
    <property type="term" value="P:polysaccharide catabolic process"/>
    <property type="evidence" value="ECO:0007669"/>
    <property type="project" value="UniProtKB-KW"/>
</dbReference>
<dbReference type="InterPro" id="IPR003961">
    <property type="entry name" value="FN3_dom"/>
</dbReference>
<keyword evidence="2" id="KW-0119">Carbohydrate metabolism</keyword>
<dbReference type="SUPFAM" id="SSF50370">
    <property type="entry name" value="Ricin B-like lectins"/>
    <property type="match status" value="1"/>
</dbReference>
<feature type="domain" description="Ricin B lectin" evidence="4">
    <location>
        <begin position="97"/>
        <end position="227"/>
    </location>
</feature>
<dbReference type="AlphaFoldDB" id="A0A8J7GTQ4"/>
<dbReference type="InterPro" id="IPR000772">
    <property type="entry name" value="Ricin_B_lectin"/>
</dbReference>
<proteinExistence type="predicted"/>
<dbReference type="InterPro" id="IPR035992">
    <property type="entry name" value="Ricin_B-like_lectins"/>
</dbReference>
<reference evidence="5" key="1">
    <citation type="submission" date="2020-11" db="EMBL/GenBank/DDBJ databases">
        <title>Sequencing the genomes of 1000 actinobacteria strains.</title>
        <authorList>
            <person name="Klenk H.-P."/>
        </authorList>
    </citation>
    <scope>NUCLEOTIDE SEQUENCE</scope>
    <source>
        <strain evidence="5">DSM 45356</strain>
    </source>
</reference>
<accession>A0A8J7GTQ4</accession>
<evidence type="ECO:0000313" key="5">
    <source>
        <dbReference type="EMBL" id="MBG6137071.1"/>
    </source>
</evidence>
<dbReference type="CDD" id="cd00063">
    <property type="entry name" value="FN3"/>
    <property type="match status" value="1"/>
</dbReference>
<dbReference type="GO" id="GO:0016798">
    <property type="term" value="F:hydrolase activity, acting on glycosyl bonds"/>
    <property type="evidence" value="ECO:0007669"/>
    <property type="project" value="UniProtKB-KW"/>
</dbReference>
<gene>
    <name evidence="5" type="ORF">IW245_003265</name>
</gene>
<evidence type="ECO:0000256" key="2">
    <source>
        <dbReference type="ARBA" id="ARBA00023326"/>
    </source>
</evidence>
<dbReference type="SMART" id="SM00060">
    <property type="entry name" value="FN3"/>
    <property type="match status" value="1"/>
</dbReference>
<evidence type="ECO:0000259" key="4">
    <source>
        <dbReference type="SMART" id="SM00458"/>
    </source>
</evidence>
<evidence type="ECO:0000256" key="1">
    <source>
        <dbReference type="ARBA" id="ARBA00023295"/>
    </source>
</evidence>
<organism evidence="5 6">
    <name type="scientific">Longispora fulva</name>
    <dbReference type="NCBI Taxonomy" id="619741"/>
    <lineage>
        <taxon>Bacteria</taxon>
        <taxon>Bacillati</taxon>
        <taxon>Actinomycetota</taxon>
        <taxon>Actinomycetes</taxon>
        <taxon>Micromonosporales</taxon>
        <taxon>Micromonosporaceae</taxon>
        <taxon>Longispora</taxon>
    </lineage>
</organism>
<feature type="domain" description="Fibronectin type-III" evidence="3">
    <location>
        <begin position="13"/>
        <end position="83"/>
    </location>
</feature>
<comment type="caution">
    <text evidence="5">The sequence shown here is derived from an EMBL/GenBank/DDBJ whole genome shotgun (WGS) entry which is preliminary data.</text>
</comment>
<evidence type="ECO:0000313" key="6">
    <source>
        <dbReference type="Proteomes" id="UP000622552"/>
    </source>
</evidence>
<dbReference type="EMBL" id="JADOUF010000001">
    <property type="protein sequence ID" value="MBG6137071.1"/>
    <property type="molecule type" value="Genomic_DNA"/>
</dbReference>
<evidence type="ECO:0000259" key="3">
    <source>
        <dbReference type="SMART" id="SM00060"/>
    </source>
</evidence>
<dbReference type="Proteomes" id="UP000622552">
    <property type="component" value="Unassembled WGS sequence"/>
</dbReference>
<keyword evidence="2" id="KW-0624">Polysaccharide degradation</keyword>
<dbReference type="CDD" id="cd00161">
    <property type="entry name" value="beta-trefoil_Ricin-like"/>
    <property type="match status" value="1"/>
</dbReference>
<sequence length="229" mass="23817">MTRTPGPSPTASPGPLEMLIVHNLQQTSVELAWPAAATGTRYTVVFDGRAIGTVGSTAVRVTGMRPGTEYRVSIAVGSAAYTAETTIKTPSATAPVGKEMTIANALTGQNVDLTASRRADGTPIIAYSPHGYANQRWVLVPAAGDTVQLRSVSSGKCVSSLGDPVAGAPLVQYACDAQAAGQRWKLTMTSDGYALSNGGFNIGIGEGCRQLVLQAPAHTRVQRWTMTAV</sequence>
<dbReference type="InterPro" id="IPR013783">
    <property type="entry name" value="Ig-like_fold"/>
</dbReference>
<dbReference type="Gene3D" id="2.80.10.50">
    <property type="match status" value="1"/>
</dbReference>
<evidence type="ECO:0008006" key="7">
    <source>
        <dbReference type="Google" id="ProtNLM"/>
    </source>
</evidence>